<evidence type="ECO:0000256" key="5">
    <source>
        <dbReference type="ARBA" id="ARBA00022857"/>
    </source>
</evidence>
<evidence type="ECO:0000256" key="4">
    <source>
        <dbReference type="ARBA" id="ARBA00022643"/>
    </source>
</evidence>
<dbReference type="InterPro" id="IPR026021">
    <property type="entry name" value="YdjA-like"/>
</dbReference>
<dbReference type="PIRSF" id="PIRSF000232">
    <property type="entry name" value="YdjA"/>
    <property type="match status" value="1"/>
</dbReference>
<name>A0A160TDI1_9ZZZZ</name>
<evidence type="ECO:0000256" key="1">
    <source>
        <dbReference type="ARBA" id="ARBA00001917"/>
    </source>
</evidence>
<reference evidence="9" key="1">
    <citation type="submission" date="2015-10" db="EMBL/GenBank/DDBJ databases">
        <authorList>
            <person name="Gilbert D.G."/>
        </authorList>
    </citation>
    <scope>NUCLEOTIDE SEQUENCE</scope>
</reference>
<comment type="similarity">
    <text evidence="2">Belongs to the nitroreductase family.</text>
</comment>
<sequence length="193" mass="21363">MDAIKAITERVSVPQLTGPDITMAQKETLFQAALRAPDHAWLRPSRYITISGDARSTLGEIFLQSTPEWESLSEERQQKLRGMLQRAPLVIVAVTRVQDHPKVPRDELLLSTGAGIQNMLTAAWALGLGAIWRTGDMVHSEGVRQALELTTDDVITGFVYIGHVNCTLKQPPVMLSTDFVSEWNGETLVKTND</sequence>
<dbReference type="EMBL" id="CZQC01000068">
    <property type="protein sequence ID" value="CUS42615.1"/>
    <property type="molecule type" value="Genomic_DNA"/>
</dbReference>
<dbReference type="PANTHER" id="PTHR43821">
    <property type="entry name" value="NAD(P)H NITROREDUCTASE YDJA-RELATED"/>
    <property type="match status" value="1"/>
</dbReference>
<dbReference type="InterPro" id="IPR000415">
    <property type="entry name" value="Nitroreductase-like"/>
</dbReference>
<keyword evidence="7" id="KW-0520">NAD</keyword>
<dbReference type="Pfam" id="PF00881">
    <property type="entry name" value="Nitroreductase"/>
    <property type="match status" value="1"/>
</dbReference>
<feature type="domain" description="Nitroreductase" evidence="8">
    <location>
        <begin position="7"/>
        <end position="163"/>
    </location>
</feature>
<keyword evidence="5" id="KW-0521">NADP</keyword>
<organism evidence="9">
    <name type="scientific">hydrothermal vent metagenome</name>
    <dbReference type="NCBI Taxonomy" id="652676"/>
    <lineage>
        <taxon>unclassified sequences</taxon>
        <taxon>metagenomes</taxon>
        <taxon>ecological metagenomes</taxon>
    </lineage>
</organism>
<dbReference type="CDD" id="cd02135">
    <property type="entry name" value="YdjA-like"/>
    <property type="match status" value="1"/>
</dbReference>
<dbReference type="InterPro" id="IPR052530">
    <property type="entry name" value="NAD(P)H_nitroreductase"/>
</dbReference>
<keyword evidence="4" id="KW-0288">FMN</keyword>
<comment type="cofactor">
    <cofactor evidence="1">
        <name>FMN</name>
        <dbReference type="ChEBI" id="CHEBI:58210"/>
    </cofactor>
</comment>
<proteinExistence type="inferred from homology"/>
<evidence type="ECO:0000313" key="9">
    <source>
        <dbReference type="EMBL" id="CUS42615.1"/>
    </source>
</evidence>
<evidence type="ECO:0000256" key="2">
    <source>
        <dbReference type="ARBA" id="ARBA00007118"/>
    </source>
</evidence>
<dbReference type="AlphaFoldDB" id="A0A160TDI1"/>
<dbReference type="SUPFAM" id="SSF55469">
    <property type="entry name" value="FMN-dependent nitroreductase-like"/>
    <property type="match status" value="1"/>
</dbReference>
<evidence type="ECO:0000256" key="7">
    <source>
        <dbReference type="ARBA" id="ARBA00023027"/>
    </source>
</evidence>
<dbReference type="Gene3D" id="3.40.109.10">
    <property type="entry name" value="NADH Oxidase"/>
    <property type="match status" value="1"/>
</dbReference>
<keyword evidence="6" id="KW-0560">Oxidoreductase</keyword>
<dbReference type="GO" id="GO:0016491">
    <property type="term" value="F:oxidoreductase activity"/>
    <property type="evidence" value="ECO:0007669"/>
    <property type="project" value="UniProtKB-KW"/>
</dbReference>
<evidence type="ECO:0000256" key="3">
    <source>
        <dbReference type="ARBA" id="ARBA00022630"/>
    </source>
</evidence>
<gene>
    <name evidence="9" type="ORF">MGWOODY_Tha2386</name>
</gene>
<accession>A0A160TDI1</accession>
<dbReference type="InterPro" id="IPR029479">
    <property type="entry name" value="Nitroreductase"/>
</dbReference>
<dbReference type="PANTHER" id="PTHR43821:SF1">
    <property type="entry name" value="NAD(P)H NITROREDUCTASE YDJA-RELATED"/>
    <property type="match status" value="1"/>
</dbReference>
<evidence type="ECO:0000259" key="8">
    <source>
        <dbReference type="Pfam" id="PF00881"/>
    </source>
</evidence>
<protein>
    <submittedName>
        <fullName evidence="9">Nitroreductase family protein</fullName>
    </submittedName>
</protein>
<keyword evidence="3" id="KW-0285">Flavoprotein</keyword>
<evidence type="ECO:0000256" key="6">
    <source>
        <dbReference type="ARBA" id="ARBA00023002"/>
    </source>
</evidence>